<evidence type="ECO:0000256" key="8">
    <source>
        <dbReference type="ARBA" id="ARBA00022989"/>
    </source>
</evidence>
<keyword evidence="7" id="KW-0653">Protein transport</keyword>
<dbReference type="InterPro" id="IPR024961">
    <property type="entry name" value="T2SS_GspC_N"/>
</dbReference>
<comment type="subcellular location">
    <subcellularLocation>
        <location evidence="1">Cell inner membrane</location>
    </subcellularLocation>
</comment>
<evidence type="ECO:0000256" key="1">
    <source>
        <dbReference type="ARBA" id="ARBA00004533"/>
    </source>
</evidence>
<dbReference type="NCBIfam" id="TIGR01713">
    <property type="entry name" value="typeII_sec_gspC"/>
    <property type="match status" value="1"/>
</dbReference>
<keyword evidence="13" id="KW-1185">Reference proteome</keyword>
<accession>A0A432WUJ9</accession>
<keyword evidence="9 10" id="KW-0472">Membrane</keyword>
<evidence type="ECO:0000313" key="13">
    <source>
        <dbReference type="Proteomes" id="UP000286934"/>
    </source>
</evidence>
<gene>
    <name evidence="12" type="primary">gspC</name>
    <name evidence="12" type="ORF">CWE13_05580</name>
</gene>
<keyword evidence="6 10" id="KW-0812">Transmembrane</keyword>
<keyword evidence="8 10" id="KW-1133">Transmembrane helix</keyword>
<dbReference type="Pfam" id="PF11356">
    <property type="entry name" value="T2SSC"/>
    <property type="match status" value="1"/>
</dbReference>
<dbReference type="Gene3D" id="2.30.42.10">
    <property type="match status" value="1"/>
</dbReference>
<reference evidence="13" key="1">
    <citation type="journal article" date="2018" name="Front. Microbiol.">
        <title>Genome-Based Analysis Reveals the Taxonomy and Diversity of the Family Idiomarinaceae.</title>
        <authorList>
            <person name="Liu Y."/>
            <person name="Lai Q."/>
            <person name="Shao Z."/>
        </authorList>
    </citation>
    <scope>NUCLEOTIDE SEQUENCE [LARGE SCALE GENOMIC DNA]</scope>
    <source>
        <strain evidence="13">AIS</strain>
    </source>
</reference>
<keyword evidence="5" id="KW-0997">Cell inner membrane</keyword>
<comment type="caution">
    <text evidence="12">The sequence shown here is derived from an EMBL/GenBank/DDBJ whole genome shotgun (WGS) entry which is preliminary data.</text>
</comment>
<dbReference type="InterPro" id="IPR001639">
    <property type="entry name" value="T2SS_protein-GspC"/>
</dbReference>
<feature type="domain" description="Type II secretion system protein GspC N-terminal" evidence="11">
    <location>
        <begin position="28"/>
        <end position="164"/>
    </location>
</feature>
<dbReference type="Proteomes" id="UP000286934">
    <property type="component" value="Unassembled WGS sequence"/>
</dbReference>
<dbReference type="Gene3D" id="2.30.30.830">
    <property type="match status" value="1"/>
</dbReference>
<dbReference type="GO" id="GO:0005886">
    <property type="term" value="C:plasma membrane"/>
    <property type="evidence" value="ECO:0007669"/>
    <property type="project" value="UniProtKB-SubCell"/>
</dbReference>
<proteinExistence type="inferred from homology"/>
<sequence length="288" mass="31017">MRSTFPTRLSFSVSQGLLKKLLTVIGVVLLLIAAWHAAAITWRIITPVNTANAVFSPQASTNQQTRGRIRPEQISQLNLFGERGAAPMASQRRDDVPETTLNVRLVGVTTASDPSRSAAIIEQGSNQNTYVIDETIASSRAIVKEIYADRIILENNGRLETLLLDGRDGASGGLSLVTSSPTRPAESSAPARLDEVTYANIGELINISPAQEDGELIGYRLAPKTNPELFNEAGFRSGDIAVTLNGYDLTNAAEALVIMNEIQTLTSATVVVLRDGDLVELEFSIPNE</sequence>
<dbReference type="AlphaFoldDB" id="A0A432WUJ9"/>
<evidence type="ECO:0000259" key="11">
    <source>
        <dbReference type="Pfam" id="PF11356"/>
    </source>
</evidence>
<dbReference type="EMBL" id="PIPP01000002">
    <property type="protein sequence ID" value="RUO37429.1"/>
    <property type="molecule type" value="Genomic_DNA"/>
</dbReference>
<evidence type="ECO:0000256" key="6">
    <source>
        <dbReference type="ARBA" id="ARBA00022692"/>
    </source>
</evidence>
<feature type="transmembrane region" description="Helical" evidence="10">
    <location>
        <begin position="21"/>
        <end position="45"/>
    </location>
</feature>
<protein>
    <submittedName>
        <fullName evidence="12">Type II secretion system protein GspC</fullName>
    </submittedName>
</protein>
<organism evidence="12 13">
    <name type="scientific">Aliidiomarina shirensis</name>
    <dbReference type="NCBI Taxonomy" id="1048642"/>
    <lineage>
        <taxon>Bacteria</taxon>
        <taxon>Pseudomonadati</taxon>
        <taxon>Pseudomonadota</taxon>
        <taxon>Gammaproteobacteria</taxon>
        <taxon>Alteromonadales</taxon>
        <taxon>Idiomarinaceae</taxon>
        <taxon>Aliidiomarina</taxon>
    </lineage>
</organism>
<evidence type="ECO:0000256" key="5">
    <source>
        <dbReference type="ARBA" id="ARBA00022519"/>
    </source>
</evidence>
<dbReference type="InterPro" id="IPR036034">
    <property type="entry name" value="PDZ_sf"/>
</dbReference>
<keyword evidence="3" id="KW-0813">Transport</keyword>
<evidence type="ECO:0000313" key="12">
    <source>
        <dbReference type="EMBL" id="RUO37429.1"/>
    </source>
</evidence>
<evidence type="ECO:0000256" key="9">
    <source>
        <dbReference type="ARBA" id="ARBA00023136"/>
    </source>
</evidence>
<evidence type="ECO:0000256" key="3">
    <source>
        <dbReference type="ARBA" id="ARBA00022448"/>
    </source>
</evidence>
<keyword evidence="4" id="KW-1003">Cell membrane</keyword>
<dbReference type="GO" id="GO:0015628">
    <property type="term" value="P:protein secretion by the type II secretion system"/>
    <property type="evidence" value="ECO:0007669"/>
    <property type="project" value="InterPro"/>
</dbReference>
<dbReference type="GO" id="GO:0015627">
    <property type="term" value="C:type II protein secretion system complex"/>
    <property type="evidence" value="ECO:0007669"/>
    <property type="project" value="InterPro"/>
</dbReference>
<evidence type="ECO:0000256" key="4">
    <source>
        <dbReference type="ARBA" id="ARBA00022475"/>
    </source>
</evidence>
<comment type="similarity">
    <text evidence="2">Belongs to the GSP C family.</text>
</comment>
<dbReference type="SUPFAM" id="SSF50156">
    <property type="entry name" value="PDZ domain-like"/>
    <property type="match status" value="1"/>
</dbReference>
<evidence type="ECO:0000256" key="7">
    <source>
        <dbReference type="ARBA" id="ARBA00022927"/>
    </source>
</evidence>
<evidence type="ECO:0000256" key="2">
    <source>
        <dbReference type="ARBA" id="ARBA00007986"/>
    </source>
</evidence>
<evidence type="ECO:0000256" key="10">
    <source>
        <dbReference type="SAM" id="Phobius"/>
    </source>
</evidence>
<name>A0A432WUJ9_9GAMM</name>